<dbReference type="Gene3D" id="3.30.40.10">
    <property type="entry name" value="Zinc/RING finger domain, C3HC4 (zinc finger)"/>
    <property type="match status" value="1"/>
</dbReference>
<dbReference type="Pfam" id="PF13920">
    <property type="entry name" value="zf-C3HC4_3"/>
    <property type="match status" value="1"/>
</dbReference>
<dbReference type="PROSITE" id="PS50188">
    <property type="entry name" value="B302_SPRY"/>
    <property type="match status" value="1"/>
</dbReference>
<evidence type="ECO:0000259" key="6">
    <source>
        <dbReference type="PROSITE" id="PS50188"/>
    </source>
</evidence>
<dbReference type="EMBL" id="BMAO01007995">
    <property type="protein sequence ID" value="GFR20047.1"/>
    <property type="molecule type" value="Genomic_DNA"/>
</dbReference>
<gene>
    <name evidence="7" type="primary">RSPRY1</name>
    <name evidence="7" type="ORF">TNCT_49411</name>
</gene>
<dbReference type="PROSITE" id="PS50089">
    <property type="entry name" value="ZF_RING_2"/>
    <property type="match status" value="1"/>
</dbReference>
<evidence type="ECO:0000256" key="2">
    <source>
        <dbReference type="ARBA" id="ARBA00022771"/>
    </source>
</evidence>
<dbReference type="InterPro" id="IPR001870">
    <property type="entry name" value="B30.2/SPRY"/>
</dbReference>
<sequence>PSSVALLTQDTIDYLFTNLDPCMNTSVILFSLIALEKFAQTSVNKSTINQQLESKPENPLERLESCVNSPNYAQRQVGFCAQWCLDNLFIKKERPFTYENVDRTNLNAMLNSNDVSEYLKISADGLTARCDASSFESVRCTFQVDSGVWYYEVTIVTSGVMQIGWATRNSKFLNHEGYGIGDDEYSLAYDGCRQLIWYNAASSSHTHPCWKPGDVLGSLLDVEHSYVIFFLNGNQLPPCSQLFQNARSGFFAAASFMSFQQCEFNFGRKPFKFPPSKVKFQCFNNCATLSDEEKKILPRHIRLEKLRQTSVREDSCSLCFDGSATVRLDPCQHTGFCVQCALQLEVCPMCRSKIDERAEIG</sequence>
<dbReference type="OrthoDB" id="10017393at2759"/>
<dbReference type="Pfam" id="PF00622">
    <property type="entry name" value="SPRY"/>
    <property type="match status" value="1"/>
</dbReference>
<keyword evidence="2 4" id="KW-0863">Zinc-finger</keyword>
<feature type="domain" description="RING-type" evidence="5">
    <location>
        <begin position="316"/>
        <end position="351"/>
    </location>
</feature>
<dbReference type="PANTHER" id="PTHR13363:SF6">
    <property type="entry name" value="RING FINGER AND SPRY DOMAIN-CONTAINING PROTEIN 1"/>
    <property type="match status" value="1"/>
</dbReference>
<dbReference type="SUPFAM" id="SSF49899">
    <property type="entry name" value="Concanavalin A-like lectins/glucanases"/>
    <property type="match status" value="1"/>
</dbReference>
<dbReference type="GO" id="GO:0004842">
    <property type="term" value="F:ubiquitin-protein transferase activity"/>
    <property type="evidence" value="ECO:0007669"/>
    <property type="project" value="InterPro"/>
</dbReference>
<dbReference type="SUPFAM" id="SSF57850">
    <property type="entry name" value="RING/U-box"/>
    <property type="match status" value="1"/>
</dbReference>
<dbReference type="CDD" id="cd16566">
    <property type="entry name" value="RING-HC_RSPRY1"/>
    <property type="match status" value="1"/>
</dbReference>
<dbReference type="PANTHER" id="PTHR13363">
    <property type="entry name" value="RING FINGER AND SRY DOMAIN-CONTAINING"/>
    <property type="match status" value="1"/>
</dbReference>
<dbReference type="InterPro" id="IPR013083">
    <property type="entry name" value="Znf_RING/FYVE/PHD"/>
</dbReference>
<comment type="caution">
    <text evidence="7">The sequence shown here is derived from an EMBL/GenBank/DDBJ whole genome shotgun (WGS) entry which is preliminary data.</text>
</comment>
<dbReference type="Gene3D" id="2.60.120.920">
    <property type="match status" value="1"/>
</dbReference>
<feature type="domain" description="B30.2/SPRY" evidence="6">
    <location>
        <begin position="88"/>
        <end position="271"/>
    </location>
</feature>
<evidence type="ECO:0000256" key="1">
    <source>
        <dbReference type="ARBA" id="ARBA00022723"/>
    </source>
</evidence>
<feature type="non-terminal residue" evidence="7">
    <location>
        <position position="361"/>
    </location>
</feature>
<evidence type="ECO:0000313" key="7">
    <source>
        <dbReference type="EMBL" id="GFR20047.1"/>
    </source>
</evidence>
<keyword evidence="1" id="KW-0479">Metal-binding</keyword>
<protein>
    <submittedName>
        <fullName evidence="7">RING finger and SPRY domain-containing protein 1</fullName>
    </submittedName>
</protein>
<proteinExistence type="predicted"/>
<evidence type="ECO:0000259" key="5">
    <source>
        <dbReference type="PROSITE" id="PS50089"/>
    </source>
</evidence>
<dbReference type="InterPro" id="IPR035774">
    <property type="entry name" value="SPRY_RSPRY1"/>
</dbReference>
<organism evidence="7 8">
    <name type="scientific">Trichonephila clavata</name>
    <name type="common">Joro spider</name>
    <name type="synonym">Nephila clavata</name>
    <dbReference type="NCBI Taxonomy" id="2740835"/>
    <lineage>
        <taxon>Eukaryota</taxon>
        <taxon>Metazoa</taxon>
        <taxon>Ecdysozoa</taxon>
        <taxon>Arthropoda</taxon>
        <taxon>Chelicerata</taxon>
        <taxon>Arachnida</taxon>
        <taxon>Araneae</taxon>
        <taxon>Araneomorphae</taxon>
        <taxon>Entelegynae</taxon>
        <taxon>Araneoidea</taxon>
        <taxon>Nephilidae</taxon>
        <taxon>Trichonephila</taxon>
    </lineage>
</organism>
<dbReference type="InterPro" id="IPR003877">
    <property type="entry name" value="SPRY_dom"/>
</dbReference>
<dbReference type="InterPro" id="IPR013320">
    <property type="entry name" value="ConA-like_dom_sf"/>
</dbReference>
<dbReference type="InterPro" id="IPR001841">
    <property type="entry name" value="Znf_RING"/>
</dbReference>
<evidence type="ECO:0000256" key="4">
    <source>
        <dbReference type="PROSITE-ProRule" id="PRU00175"/>
    </source>
</evidence>
<dbReference type="Proteomes" id="UP000887116">
    <property type="component" value="Unassembled WGS sequence"/>
</dbReference>
<accession>A0A8X6LTG4</accession>
<evidence type="ECO:0000313" key="8">
    <source>
        <dbReference type="Proteomes" id="UP000887116"/>
    </source>
</evidence>
<dbReference type="SMART" id="SM00184">
    <property type="entry name" value="RING"/>
    <property type="match status" value="1"/>
</dbReference>
<dbReference type="GO" id="GO:0008270">
    <property type="term" value="F:zinc ion binding"/>
    <property type="evidence" value="ECO:0007669"/>
    <property type="project" value="UniProtKB-KW"/>
</dbReference>
<keyword evidence="8" id="KW-1185">Reference proteome</keyword>
<keyword evidence="3" id="KW-0862">Zinc</keyword>
<dbReference type="GO" id="GO:0005737">
    <property type="term" value="C:cytoplasm"/>
    <property type="evidence" value="ECO:0007669"/>
    <property type="project" value="TreeGrafter"/>
</dbReference>
<dbReference type="GO" id="GO:0051603">
    <property type="term" value="P:proteolysis involved in protein catabolic process"/>
    <property type="evidence" value="ECO:0007669"/>
    <property type="project" value="TreeGrafter"/>
</dbReference>
<dbReference type="InterPro" id="IPR045129">
    <property type="entry name" value="RNF123/RKP/RSPRY1"/>
</dbReference>
<dbReference type="AlphaFoldDB" id="A0A8X6LTG4"/>
<name>A0A8X6LTG4_TRICU</name>
<evidence type="ECO:0000256" key="3">
    <source>
        <dbReference type="ARBA" id="ARBA00022833"/>
    </source>
</evidence>
<reference evidence="7" key="1">
    <citation type="submission" date="2020-07" db="EMBL/GenBank/DDBJ databases">
        <title>Multicomponent nature underlies the extraordinary mechanical properties of spider dragline silk.</title>
        <authorList>
            <person name="Kono N."/>
            <person name="Nakamura H."/>
            <person name="Mori M."/>
            <person name="Yoshida Y."/>
            <person name="Ohtoshi R."/>
            <person name="Malay A.D."/>
            <person name="Moran D.A.P."/>
            <person name="Tomita M."/>
            <person name="Numata K."/>
            <person name="Arakawa K."/>
        </authorList>
    </citation>
    <scope>NUCLEOTIDE SEQUENCE</scope>
</reference>
<dbReference type="InterPro" id="IPR043136">
    <property type="entry name" value="B30.2/SPRY_sf"/>
</dbReference>
<dbReference type="SMART" id="SM00449">
    <property type="entry name" value="SPRY"/>
    <property type="match status" value="1"/>
</dbReference>
<dbReference type="CDD" id="cd12883">
    <property type="entry name" value="SPRY_RING"/>
    <property type="match status" value="1"/>
</dbReference>